<protein>
    <submittedName>
        <fullName evidence="2">Uncharacterized protein</fullName>
    </submittedName>
</protein>
<evidence type="ECO:0000313" key="2">
    <source>
        <dbReference type="EMBL" id="CAL1714441.1"/>
    </source>
</evidence>
<dbReference type="Proteomes" id="UP001497453">
    <property type="component" value="Chromosome 8"/>
</dbReference>
<feature type="chain" id="PRO_5045436471" evidence="1">
    <location>
        <begin position="22"/>
        <end position="134"/>
    </location>
</feature>
<organism evidence="2 3">
    <name type="scientific">Somion occarium</name>
    <dbReference type="NCBI Taxonomy" id="3059160"/>
    <lineage>
        <taxon>Eukaryota</taxon>
        <taxon>Fungi</taxon>
        <taxon>Dikarya</taxon>
        <taxon>Basidiomycota</taxon>
        <taxon>Agaricomycotina</taxon>
        <taxon>Agaricomycetes</taxon>
        <taxon>Polyporales</taxon>
        <taxon>Cerrenaceae</taxon>
        <taxon>Somion</taxon>
    </lineage>
</organism>
<accession>A0ABP1E300</accession>
<dbReference type="EMBL" id="OZ037951">
    <property type="protein sequence ID" value="CAL1714441.1"/>
    <property type="molecule type" value="Genomic_DNA"/>
</dbReference>
<keyword evidence="3" id="KW-1185">Reference proteome</keyword>
<reference evidence="3" key="1">
    <citation type="submission" date="2024-04" db="EMBL/GenBank/DDBJ databases">
        <authorList>
            <person name="Shaw F."/>
            <person name="Minotto A."/>
        </authorList>
    </citation>
    <scope>NUCLEOTIDE SEQUENCE [LARGE SCALE GENOMIC DNA]</scope>
</reference>
<keyword evidence="1" id="KW-0732">Signal</keyword>
<sequence>MQMKLSLLAAALFVYVGSTRAALLGLHQRAPTCDEAMGTDCNFFDVDDCVANLVANGISEDEDGRQTCSGNIRGTDSECTCSCNCGASGAFNSRGDLNDLFNGIANACIIDADSSAGSDTYQGVIGGRISCSLF</sequence>
<evidence type="ECO:0000256" key="1">
    <source>
        <dbReference type="SAM" id="SignalP"/>
    </source>
</evidence>
<evidence type="ECO:0000313" key="3">
    <source>
        <dbReference type="Proteomes" id="UP001497453"/>
    </source>
</evidence>
<feature type="signal peptide" evidence="1">
    <location>
        <begin position="1"/>
        <end position="21"/>
    </location>
</feature>
<name>A0ABP1E300_9APHY</name>
<gene>
    <name evidence="2" type="ORF">GFSPODELE1_LOCUS9771</name>
</gene>
<proteinExistence type="predicted"/>